<keyword evidence="3 6" id="KW-0732">Signal</keyword>
<evidence type="ECO:0000256" key="5">
    <source>
        <dbReference type="ARBA" id="ARBA00023180"/>
    </source>
</evidence>
<organism evidence="7 8">
    <name type="scientific">Aspergillus coremiiformis</name>
    <dbReference type="NCBI Taxonomy" id="138285"/>
    <lineage>
        <taxon>Eukaryota</taxon>
        <taxon>Fungi</taxon>
        <taxon>Dikarya</taxon>
        <taxon>Ascomycota</taxon>
        <taxon>Pezizomycotina</taxon>
        <taxon>Eurotiomycetes</taxon>
        <taxon>Eurotiomycetidae</taxon>
        <taxon>Eurotiales</taxon>
        <taxon>Aspergillaceae</taxon>
        <taxon>Aspergillus</taxon>
        <taxon>Aspergillus subgen. Circumdati</taxon>
    </lineage>
</organism>
<accession>A0A5N6Z0I2</accession>
<dbReference type="PANTHER" id="PTHR11010">
    <property type="entry name" value="PROTEASE S28 PRO-X CARBOXYPEPTIDASE-RELATED"/>
    <property type="match status" value="1"/>
</dbReference>
<sequence length="571" mass="62969">MASFKETFSKALLTLLVGQSAALSLFPGSNGNKLQLASVLGLDGHTARFNPEKIAEAALASGPGAEIPIQRTSVRLLLIPIDHDDPSVGTYQNRYWVSTDFYKPGGPVFVLDGGEDNAISLAQAYLRGSNSFFVDFLKEFGAIGLVWEHRYYGDSLPFPVNLSTPTDHFKYLTNRQALADIPYFADRFTLNGTDLSPKAAPWVMFGGSYPGMRAAFTRNEYPDSIFASFAMSAPVEAQVNMTIYYEQVYRGMVASGYGGCAKDLKAISDYIDSQLDKKGQAADDIKSLFLGKEGIHNSNGDFTAALGGIYNLFQNYGVDGGISGLSALCKHLDGNATSTGIAPIIGAKKLTEKFSTWDELMYLINGRNNNCKDQSNSTQITCDLGGPSADPDTISWTWQYCTQWGYLQADNLGPHSLLSKYQSLEYQQSLCYRQFPGAKESGLLPLQPDTNDTNAETGGWTIRPSNVFWSAGEFDPWRTLTPLSNETFAPKGVQITTDIPQCGVETPENVLFGYVIPDAEHCFDFDLDYKPADKSRKLFSDALKKWLPCWKGTHEPKRSHVRRTSLKYWQA</sequence>
<dbReference type="Proteomes" id="UP000327118">
    <property type="component" value="Unassembled WGS sequence"/>
</dbReference>
<dbReference type="SUPFAM" id="SSF53474">
    <property type="entry name" value="alpha/beta-Hydrolases"/>
    <property type="match status" value="1"/>
</dbReference>
<dbReference type="PANTHER" id="PTHR11010:SF109">
    <property type="entry name" value="PEPTIDASE, FAMILY S28, PUTATIVE (AFU_ORTHOLOGUE AFUA_4G03790)-RELATED"/>
    <property type="match status" value="1"/>
</dbReference>
<evidence type="ECO:0000256" key="1">
    <source>
        <dbReference type="ARBA" id="ARBA00011079"/>
    </source>
</evidence>
<dbReference type="InterPro" id="IPR008758">
    <property type="entry name" value="Peptidase_S28"/>
</dbReference>
<dbReference type="GO" id="GO:0006508">
    <property type="term" value="P:proteolysis"/>
    <property type="evidence" value="ECO:0007669"/>
    <property type="project" value="UniProtKB-KW"/>
</dbReference>
<protein>
    <submittedName>
        <fullName evidence="7">Serine carboxypeptidase S28-domain-containing protein</fullName>
    </submittedName>
</protein>
<dbReference type="EMBL" id="ML739184">
    <property type="protein sequence ID" value="KAE8351174.1"/>
    <property type="molecule type" value="Genomic_DNA"/>
</dbReference>
<keyword evidence="4" id="KW-0378">Hydrolase</keyword>
<proteinExistence type="inferred from homology"/>
<evidence type="ECO:0000313" key="8">
    <source>
        <dbReference type="Proteomes" id="UP000327118"/>
    </source>
</evidence>
<dbReference type="GO" id="GO:0008239">
    <property type="term" value="F:dipeptidyl-peptidase activity"/>
    <property type="evidence" value="ECO:0007669"/>
    <property type="project" value="TreeGrafter"/>
</dbReference>
<evidence type="ECO:0000256" key="6">
    <source>
        <dbReference type="SAM" id="SignalP"/>
    </source>
</evidence>
<comment type="similarity">
    <text evidence="1">Belongs to the peptidase S28 family.</text>
</comment>
<keyword evidence="5" id="KW-0325">Glycoprotein</keyword>
<dbReference type="AlphaFoldDB" id="A0A5N6Z0I2"/>
<dbReference type="InterPro" id="IPR029058">
    <property type="entry name" value="AB_hydrolase_fold"/>
</dbReference>
<gene>
    <name evidence="7" type="ORF">BDV28DRAFT_162542</name>
</gene>
<dbReference type="OrthoDB" id="1735038at2759"/>
<dbReference type="Gene3D" id="3.40.50.1820">
    <property type="entry name" value="alpha/beta hydrolase"/>
    <property type="match status" value="2"/>
</dbReference>
<keyword evidence="2" id="KW-0645">Protease</keyword>
<evidence type="ECO:0000313" key="7">
    <source>
        <dbReference type="EMBL" id="KAE8351174.1"/>
    </source>
</evidence>
<dbReference type="GO" id="GO:0004180">
    <property type="term" value="F:carboxypeptidase activity"/>
    <property type="evidence" value="ECO:0007669"/>
    <property type="project" value="UniProtKB-KW"/>
</dbReference>
<reference evidence="8" key="1">
    <citation type="submission" date="2019-04" db="EMBL/GenBank/DDBJ databases">
        <title>Friends and foes A comparative genomics studyof 23 Aspergillus species from section Flavi.</title>
        <authorList>
            <consortium name="DOE Joint Genome Institute"/>
            <person name="Kjaerbolling I."/>
            <person name="Vesth T."/>
            <person name="Frisvad J.C."/>
            <person name="Nybo J.L."/>
            <person name="Theobald S."/>
            <person name="Kildgaard S."/>
            <person name="Isbrandt T."/>
            <person name="Kuo A."/>
            <person name="Sato A."/>
            <person name="Lyhne E.K."/>
            <person name="Kogle M.E."/>
            <person name="Wiebenga A."/>
            <person name="Kun R.S."/>
            <person name="Lubbers R.J."/>
            <person name="Makela M.R."/>
            <person name="Barry K."/>
            <person name="Chovatia M."/>
            <person name="Clum A."/>
            <person name="Daum C."/>
            <person name="Haridas S."/>
            <person name="He G."/>
            <person name="LaButti K."/>
            <person name="Lipzen A."/>
            <person name="Mondo S."/>
            <person name="Riley R."/>
            <person name="Salamov A."/>
            <person name="Simmons B.A."/>
            <person name="Magnuson J.K."/>
            <person name="Henrissat B."/>
            <person name="Mortensen U.H."/>
            <person name="Larsen T.O."/>
            <person name="Devries R.P."/>
            <person name="Grigoriev I.V."/>
            <person name="Machida M."/>
            <person name="Baker S.E."/>
            <person name="Andersen M.R."/>
        </authorList>
    </citation>
    <scope>NUCLEOTIDE SEQUENCE [LARGE SCALE GENOMIC DNA]</scope>
    <source>
        <strain evidence="8">CBS 553.77</strain>
    </source>
</reference>
<evidence type="ECO:0000256" key="4">
    <source>
        <dbReference type="ARBA" id="ARBA00022801"/>
    </source>
</evidence>
<keyword evidence="7" id="KW-0121">Carboxypeptidase</keyword>
<evidence type="ECO:0000256" key="2">
    <source>
        <dbReference type="ARBA" id="ARBA00022670"/>
    </source>
</evidence>
<dbReference type="Pfam" id="PF05577">
    <property type="entry name" value="Peptidase_S28"/>
    <property type="match status" value="1"/>
</dbReference>
<name>A0A5N6Z0I2_9EURO</name>
<dbReference type="GO" id="GO:0070008">
    <property type="term" value="F:serine-type exopeptidase activity"/>
    <property type="evidence" value="ECO:0007669"/>
    <property type="project" value="InterPro"/>
</dbReference>
<dbReference type="FunFam" id="3.40.50.1820:FF:000636">
    <property type="entry name" value="Serine peptidase, family S28, putative"/>
    <property type="match status" value="1"/>
</dbReference>
<feature type="chain" id="PRO_5024919390" evidence="6">
    <location>
        <begin position="32"/>
        <end position="571"/>
    </location>
</feature>
<evidence type="ECO:0000256" key="3">
    <source>
        <dbReference type="ARBA" id="ARBA00022729"/>
    </source>
</evidence>
<keyword evidence="8" id="KW-1185">Reference proteome</keyword>
<feature type="signal peptide" evidence="6">
    <location>
        <begin position="1"/>
        <end position="31"/>
    </location>
</feature>